<dbReference type="RefSeq" id="WP_138251934.1">
    <property type="nucleotide sequence ID" value="NZ_VAVZ01000004.1"/>
</dbReference>
<evidence type="ECO:0000313" key="5">
    <source>
        <dbReference type="EMBL" id="TLP99747.1"/>
    </source>
</evidence>
<dbReference type="InterPro" id="IPR037069">
    <property type="entry name" value="AcylCoA_DH/ox_N_sf"/>
</dbReference>
<dbReference type="AlphaFoldDB" id="A0A5R9BGG2"/>
<gene>
    <name evidence="5" type="ORF">FEF26_02355</name>
</gene>
<dbReference type="InterPro" id="IPR036250">
    <property type="entry name" value="AcylCo_DH-like_C"/>
</dbReference>
<name>A0A5R9BGG2_9MICC</name>
<dbReference type="Gene3D" id="2.40.110.10">
    <property type="entry name" value="Butyryl-CoA Dehydrogenase, subunit A, domain 2"/>
    <property type="match status" value="1"/>
</dbReference>
<sequence>MNARTPVSDLPLPEELRTAIAAAGENALNRELDRTLAYDEVRKLADAGLGRLRTPVEAGGLGLSWVDTTEVMVELAAQDSNIPQIFRGHFAVQEDVLWRGPQDEVARGWLKRISAGDLAGNAWTEPGKGGFHESGTVVSQTQNGPVVTGVKYYTTGSIFADWLDVTARDDEGNELGIVVQRDQPGVTISDDWNGFGQRTTGSGSATLNNATVTESEIRLLTDRFPYQTALYQHILLIVLAGIAEAAARDIAQAVATRTRTYSHANTRTAATDPQILQAVGEVDAVAALARAQVLETARVLDKAFASRKLETAAQEEAADEAEFATGRAQVALHRPVLEATARILDTLGASGTDRSKALDRHWRNARTVTSHNPWIYKARIAGDHRVNGTAPVRLWSVGEPQRTTTV</sequence>
<dbReference type="GO" id="GO:0003995">
    <property type="term" value="F:acyl-CoA dehydrogenase activity"/>
    <property type="evidence" value="ECO:0007669"/>
    <property type="project" value="TreeGrafter"/>
</dbReference>
<comment type="similarity">
    <text evidence="2">Belongs to the HpaH/HsaA monooxygenase family.</text>
</comment>
<dbReference type="SUPFAM" id="SSF47203">
    <property type="entry name" value="Acyl-CoA dehydrogenase C-terminal domain-like"/>
    <property type="match status" value="1"/>
</dbReference>
<feature type="domain" description="Acyl-CoA dehydrogenase/oxidase N-terminal" evidence="3">
    <location>
        <begin position="30"/>
        <end position="117"/>
    </location>
</feature>
<evidence type="ECO:0000256" key="1">
    <source>
        <dbReference type="ARBA" id="ARBA00023002"/>
    </source>
</evidence>
<protein>
    <recommendedName>
        <fullName evidence="7">Monooxygenase</fullName>
    </recommendedName>
</protein>
<organism evidence="5 6">
    <name type="scientific">Nesterenkonia salmonea</name>
    <dbReference type="NCBI Taxonomy" id="1804987"/>
    <lineage>
        <taxon>Bacteria</taxon>
        <taxon>Bacillati</taxon>
        <taxon>Actinomycetota</taxon>
        <taxon>Actinomycetes</taxon>
        <taxon>Micrococcales</taxon>
        <taxon>Micrococcaceae</taxon>
        <taxon>Nesterenkonia</taxon>
    </lineage>
</organism>
<evidence type="ECO:0008006" key="7">
    <source>
        <dbReference type="Google" id="ProtNLM"/>
    </source>
</evidence>
<dbReference type="InterPro" id="IPR013786">
    <property type="entry name" value="AcylCoA_DH/ox_N"/>
</dbReference>
<dbReference type="InterPro" id="IPR050741">
    <property type="entry name" value="Acyl-CoA_dehydrogenase"/>
</dbReference>
<evidence type="ECO:0000256" key="2">
    <source>
        <dbReference type="ARBA" id="ARBA00049661"/>
    </source>
</evidence>
<dbReference type="OrthoDB" id="571684at2"/>
<reference evidence="5 6" key="1">
    <citation type="submission" date="2019-05" db="EMBL/GenBank/DDBJ databases">
        <title>Nesterenkonia sp. GY074 isolated from the Southern Atlantic Ocean.</title>
        <authorList>
            <person name="Zhang G."/>
        </authorList>
    </citation>
    <scope>NUCLEOTIDE SEQUENCE [LARGE SCALE GENOMIC DNA]</scope>
    <source>
        <strain evidence="5 6">GY074</strain>
    </source>
</reference>
<keyword evidence="6" id="KW-1185">Reference proteome</keyword>
<dbReference type="Pfam" id="PF08028">
    <property type="entry name" value="Acyl-CoA_dh_2"/>
    <property type="match status" value="1"/>
</dbReference>
<dbReference type="PIRSF" id="PIRSF016578">
    <property type="entry name" value="HsaA"/>
    <property type="match status" value="1"/>
</dbReference>
<evidence type="ECO:0000259" key="4">
    <source>
        <dbReference type="Pfam" id="PF08028"/>
    </source>
</evidence>
<dbReference type="GO" id="GO:0005737">
    <property type="term" value="C:cytoplasm"/>
    <property type="evidence" value="ECO:0007669"/>
    <property type="project" value="TreeGrafter"/>
</dbReference>
<dbReference type="Pfam" id="PF02771">
    <property type="entry name" value="Acyl-CoA_dh_N"/>
    <property type="match status" value="1"/>
</dbReference>
<evidence type="ECO:0000313" key="6">
    <source>
        <dbReference type="Proteomes" id="UP000310458"/>
    </source>
</evidence>
<dbReference type="EMBL" id="VAVZ01000004">
    <property type="protein sequence ID" value="TLP99747.1"/>
    <property type="molecule type" value="Genomic_DNA"/>
</dbReference>
<dbReference type="GO" id="GO:0033539">
    <property type="term" value="P:fatty acid beta-oxidation using acyl-CoA dehydrogenase"/>
    <property type="evidence" value="ECO:0007669"/>
    <property type="project" value="TreeGrafter"/>
</dbReference>
<dbReference type="GO" id="GO:0016712">
    <property type="term" value="F:oxidoreductase activity, acting on paired donors, with incorporation or reduction of molecular oxygen, reduced flavin or flavoprotein as one donor, and incorporation of one atom of oxygen"/>
    <property type="evidence" value="ECO:0007669"/>
    <property type="project" value="TreeGrafter"/>
</dbReference>
<keyword evidence="1" id="KW-0560">Oxidoreductase</keyword>
<dbReference type="PANTHER" id="PTHR48083:SF19">
    <property type="entry name" value="FLAVIN-DEPENDENT MONOOXYGENASE, OXYGENASE SUBUNIT HSAA"/>
    <property type="match status" value="1"/>
</dbReference>
<comment type="caution">
    <text evidence="5">The sequence shown here is derived from an EMBL/GenBank/DDBJ whole genome shotgun (WGS) entry which is preliminary data.</text>
</comment>
<proteinExistence type="inferred from homology"/>
<evidence type="ECO:0000259" key="3">
    <source>
        <dbReference type="Pfam" id="PF02771"/>
    </source>
</evidence>
<dbReference type="GO" id="GO:0050660">
    <property type="term" value="F:flavin adenine dinucleotide binding"/>
    <property type="evidence" value="ECO:0007669"/>
    <property type="project" value="InterPro"/>
</dbReference>
<dbReference type="SUPFAM" id="SSF56645">
    <property type="entry name" value="Acyl-CoA dehydrogenase NM domain-like"/>
    <property type="match status" value="1"/>
</dbReference>
<dbReference type="Gene3D" id="1.20.140.10">
    <property type="entry name" value="Butyryl-CoA Dehydrogenase, subunit A, domain 3"/>
    <property type="match status" value="1"/>
</dbReference>
<dbReference type="InterPro" id="IPR013107">
    <property type="entry name" value="Acyl-CoA_DH_C"/>
</dbReference>
<dbReference type="Proteomes" id="UP000310458">
    <property type="component" value="Unassembled WGS sequence"/>
</dbReference>
<dbReference type="PANTHER" id="PTHR48083">
    <property type="entry name" value="MEDIUM-CHAIN SPECIFIC ACYL-COA DEHYDROGENASE, MITOCHONDRIAL-RELATED"/>
    <property type="match status" value="1"/>
</dbReference>
<accession>A0A5R9BGG2</accession>
<dbReference type="Gene3D" id="1.10.540.10">
    <property type="entry name" value="Acyl-CoA dehydrogenase/oxidase, N-terminal domain"/>
    <property type="match status" value="1"/>
</dbReference>
<feature type="domain" description="Acyl-CoA dehydrogenase C-terminal" evidence="4">
    <location>
        <begin position="239"/>
        <end position="372"/>
    </location>
</feature>
<dbReference type="InterPro" id="IPR009100">
    <property type="entry name" value="AcylCoA_DH/oxidase_NM_dom_sf"/>
</dbReference>
<dbReference type="InterPro" id="IPR046373">
    <property type="entry name" value="Acyl-CoA_Oxase/DH_mid-dom_sf"/>
</dbReference>